<dbReference type="AlphaFoldDB" id="A0A6A7KAK5"/>
<evidence type="ECO:0008006" key="3">
    <source>
        <dbReference type="Google" id="ProtNLM"/>
    </source>
</evidence>
<organism evidence="1 2">
    <name type="scientific">Alkalibaculum sporogenes</name>
    <dbReference type="NCBI Taxonomy" id="2655001"/>
    <lineage>
        <taxon>Bacteria</taxon>
        <taxon>Bacillati</taxon>
        <taxon>Bacillota</taxon>
        <taxon>Clostridia</taxon>
        <taxon>Eubacteriales</taxon>
        <taxon>Eubacteriaceae</taxon>
        <taxon>Alkalibaculum</taxon>
    </lineage>
</organism>
<dbReference type="RefSeq" id="WP_152804873.1">
    <property type="nucleotide sequence ID" value="NZ_WHNX01000018.1"/>
</dbReference>
<dbReference type="EMBL" id="WHNX01000018">
    <property type="protein sequence ID" value="MPW26402.1"/>
    <property type="molecule type" value="Genomic_DNA"/>
</dbReference>
<name>A0A6A7KAK5_9FIRM</name>
<sequence length="128" mass="14524">MNEDNFLGGINDLESELAEILARTEENQIDNVLESGAELLAKDINRLPKPRSQISKGGYTHILDTVGVWRDNLKSGSKVRLGWRKYHGPILEHGSYKMGAQPHLKPTWNRNKTKYQLEMIKKLKLGGN</sequence>
<dbReference type="Proteomes" id="UP000440004">
    <property type="component" value="Unassembled WGS sequence"/>
</dbReference>
<gene>
    <name evidence="1" type="ORF">GC105_11440</name>
</gene>
<accession>A0A6A7KAK5</accession>
<keyword evidence="2" id="KW-1185">Reference proteome</keyword>
<protein>
    <recommendedName>
        <fullName evidence="3">HK97 gp10 family phage protein</fullName>
    </recommendedName>
</protein>
<proteinExistence type="predicted"/>
<evidence type="ECO:0000313" key="1">
    <source>
        <dbReference type="EMBL" id="MPW26402.1"/>
    </source>
</evidence>
<comment type="caution">
    <text evidence="1">The sequence shown here is derived from an EMBL/GenBank/DDBJ whole genome shotgun (WGS) entry which is preliminary data.</text>
</comment>
<evidence type="ECO:0000313" key="2">
    <source>
        <dbReference type="Proteomes" id="UP000440004"/>
    </source>
</evidence>
<reference evidence="1 2" key="1">
    <citation type="submission" date="2019-10" db="EMBL/GenBank/DDBJ databases">
        <title>Alkalibaculum tamaniensis sp.nov., a new alkaliphilic acetogen, isolated on methoxylated aromatics from a mud volcano.</title>
        <authorList>
            <person name="Khomyakova M.A."/>
            <person name="Merkel A.Y."/>
            <person name="Bonch-Osmolovskaya E.A."/>
            <person name="Slobodkin A.I."/>
        </authorList>
    </citation>
    <scope>NUCLEOTIDE SEQUENCE [LARGE SCALE GENOMIC DNA]</scope>
    <source>
        <strain evidence="1 2">M08DMB</strain>
    </source>
</reference>